<sequence length="1033" mass="110877">MPPRPKKPAHERNTANHSHSLGLAAPGRRILRSKSSLSDLNRQPASANTTSADTNGLPYSSCPSAFQDSPFTGLDTDSSSCAPLVNETTGDAAIMGSTQSHPVSCRRRTTSASSINDLEAHGADNPFTYSPMSSLSLDTSNTTVKPANQHKSKLAVATTILSACPLWDVIAILIILLQLPPTVISVVHGLFAIMTFVPPSSTLSLGNLPTFHEIVAVDPAGTPSLQTIFLVDALLMLCFVWLAVPAQNIILDLAQAVIAISLGGAAASQGQSTRSVICCLSIISLSHIMHWKSARQFGFRLVASTLKFNLPAETSGSSLSTYPDRIHTFPGKARSILGAHILAQGILKGVRRYISWTKNQSELQSSKKNDSDLFAGSTVSTPRTTFPPSDYNTEPGMNATGDGRPPGPSPSASGAKEKNTSVKKKKKKQATQVRVQQPFWAALASTKVTVAKEYEQSLASLDAQEAQAVDVTNLGDVDFANSNNRVWILEVGAMDVSFGVSLLLNQTDDDDENEMEPKRWFVRVNGASWHSIKSKLVERSVVGLEVLETWEARIYGLTPLSSYHCEVVVDAEHSVIFDTSLITQPAPFTETATVISSPTQTLQPSSPTTTLRNSIHAAEMDSEKLKNNFRVARKQHKSMLERLQSQIDREKSKASNTGGTDERQRQRAKQLENSIAKIKADQEETQHALNDMGDVPVSEKKTYGSAKDEAKTRQRKMDRQKSLLEKSRKESDKRVASAKAEIDAALHKRTRFEARQKEYATKLSDASKKAEHAAQAKSNRVNRKLESAAARRAQVVHWEGLNAELDRLIAEDQANYAALHLEFKQLEEWTPAPINGSNNPDLPEGALLPPSLASVNTGLSSNSLPGTRPSSLHVSHPGFSPSFTFPQLSSSPSTFSSSLLSGNTRRRASSLEASGLSAAEPSPAYHTPFSTSGLAAPPGFGHFSPTSSAALLANSTALAPAPGFSPLMHHTKPVGAEMDGSRRKGSNGSGHSLRGSDNGSPKMGNGTVGSGLRNGLVSPPASAIWEADGLRGL</sequence>
<dbReference type="OrthoDB" id="4158994at2759"/>
<accession>A0A6A6U4L9</accession>
<dbReference type="EMBL" id="MU004238">
    <property type="protein sequence ID" value="KAF2667239.1"/>
    <property type="molecule type" value="Genomic_DNA"/>
</dbReference>
<reference evidence="3" key="1">
    <citation type="journal article" date="2020" name="Stud. Mycol.">
        <title>101 Dothideomycetes genomes: a test case for predicting lifestyles and emergence of pathogens.</title>
        <authorList>
            <person name="Haridas S."/>
            <person name="Albert R."/>
            <person name="Binder M."/>
            <person name="Bloem J."/>
            <person name="Labutti K."/>
            <person name="Salamov A."/>
            <person name="Andreopoulos B."/>
            <person name="Baker S."/>
            <person name="Barry K."/>
            <person name="Bills G."/>
            <person name="Bluhm B."/>
            <person name="Cannon C."/>
            <person name="Castanera R."/>
            <person name="Culley D."/>
            <person name="Daum C."/>
            <person name="Ezra D."/>
            <person name="Gonzalez J."/>
            <person name="Henrissat B."/>
            <person name="Kuo A."/>
            <person name="Liang C."/>
            <person name="Lipzen A."/>
            <person name="Lutzoni F."/>
            <person name="Magnuson J."/>
            <person name="Mondo S."/>
            <person name="Nolan M."/>
            <person name="Ohm R."/>
            <person name="Pangilinan J."/>
            <person name="Park H.-J."/>
            <person name="Ramirez L."/>
            <person name="Alfaro M."/>
            <person name="Sun H."/>
            <person name="Tritt A."/>
            <person name="Yoshinaga Y."/>
            <person name="Zwiers L.-H."/>
            <person name="Turgeon B."/>
            <person name="Goodwin S."/>
            <person name="Spatafora J."/>
            <person name="Crous P."/>
            <person name="Grigoriev I."/>
        </authorList>
    </citation>
    <scope>NUCLEOTIDE SEQUENCE</scope>
    <source>
        <strain evidence="3">CBS 115976</strain>
    </source>
</reference>
<keyword evidence="2" id="KW-1133">Transmembrane helix</keyword>
<keyword evidence="4" id="KW-1185">Reference proteome</keyword>
<feature type="region of interest" description="Disordered" evidence="1">
    <location>
        <begin position="763"/>
        <end position="782"/>
    </location>
</feature>
<evidence type="ECO:0000256" key="2">
    <source>
        <dbReference type="SAM" id="Phobius"/>
    </source>
</evidence>
<name>A0A6A6U4L9_9PEZI</name>
<feature type="compositionally biased region" description="Basic and acidic residues" evidence="1">
    <location>
        <begin position="763"/>
        <end position="774"/>
    </location>
</feature>
<evidence type="ECO:0000313" key="4">
    <source>
        <dbReference type="Proteomes" id="UP000799302"/>
    </source>
</evidence>
<keyword evidence="2" id="KW-0472">Membrane</keyword>
<feature type="transmembrane region" description="Helical" evidence="2">
    <location>
        <begin position="154"/>
        <end position="177"/>
    </location>
</feature>
<feature type="region of interest" description="Disordered" evidence="1">
    <location>
        <begin position="1"/>
        <end position="61"/>
    </location>
</feature>
<feature type="region of interest" description="Disordered" evidence="1">
    <location>
        <begin position="365"/>
        <end position="430"/>
    </location>
</feature>
<evidence type="ECO:0000313" key="3">
    <source>
        <dbReference type="EMBL" id="KAF2667239.1"/>
    </source>
</evidence>
<dbReference type="AlphaFoldDB" id="A0A6A6U4L9"/>
<proteinExistence type="predicted"/>
<gene>
    <name evidence="3" type="ORF">BT63DRAFT_427643</name>
</gene>
<feature type="region of interest" description="Disordered" evidence="1">
    <location>
        <begin position="644"/>
        <end position="736"/>
    </location>
</feature>
<evidence type="ECO:0000256" key="1">
    <source>
        <dbReference type="SAM" id="MobiDB-lite"/>
    </source>
</evidence>
<evidence type="ECO:0008006" key="5">
    <source>
        <dbReference type="Google" id="ProtNLM"/>
    </source>
</evidence>
<feature type="transmembrane region" description="Helical" evidence="2">
    <location>
        <begin position="227"/>
        <end position="244"/>
    </location>
</feature>
<keyword evidence="2" id="KW-0812">Transmembrane</keyword>
<feature type="compositionally biased region" description="Basic and acidic residues" evidence="1">
    <location>
        <begin position="697"/>
        <end position="736"/>
    </location>
</feature>
<feature type="compositionally biased region" description="Polar residues" evidence="1">
    <location>
        <begin position="33"/>
        <end position="61"/>
    </location>
</feature>
<dbReference type="Proteomes" id="UP000799302">
    <property type="component" value="Unassembled WGS sequence"/>
</dbReference>
<protein>
    <recommendedName>
        <fullName evidence="5">Ubiquitination network signaling protein</fullName>
    </recommendedName>
</protein>
<feature type="transmembrane region" description="Helical" evidence="2">
    <location>
        <begin position="183"/>
        <end position="206"/>
    </location>
</feature>
<feature type="region of interest" description="Disordered" evidence="1">
    <location>
        <begin position="963"/>
        <end position="1019"/>
    </location>
</feature>
<organism evidence="3 4">
    <name type="scientific">Microthyrium microscopicum</name>
    <dbReference type="NCBI Taxonomy" id="703497"/>
    <lineage>
        <taxon>Eukaryota</taxon>
        <taxon>Fungi</taxon>
        <taxon>Dikarya</taxon>
        <taxon>Ascomycota</taxon>
        <taxon>Pezizomycotina</taxon>
        <taxon>Dothideomycetes</taxon>
        <taxon>Dothideomycetes incertae sedis</taxon>
        <taxon>Microthyriales</taxon>
        <taxon>Microthyriaceae</taxon>
        <taxon>Microthyrium</taxon>
    </lineage>
</organism>
<feature type="compositionally biased region" description="Polar residues" evidence="1">
    <location>
        <begin position="377"/>
        <end position="392"/>
    </location>
</feature>